<evidence type="ECO:0000256" key="5">
    <source>
        <dbReference type="ARBA" id="ARBA00022729"/>
    </source>
</evidence>
<evidence type="ECO:0000256" key="2">
    <source>
        <dbReference type="ARBA" id="ARBA00009500"/>
    </source>
</evidence>
<dbReference type="FunFam" id="3.30.497.10:FF:000006">
    <property type="entry name" value="Plasminogen activator inhibitor 1"/>
    <property type="match status" value="1"/>
</dbReference>
<sequence length="365" mass="41171">MRMSLVSACLALGLALTFGEGPASYQHQSPAASLATDFGVKVFQQVVQASKDRNVVFSPYGVASVLAMLQLTTGGETRRQIQEAMQFKIEEKGMAPALHRLYKELMGPWNKDEISTADAIFVQRDLELIHGFMPNFFRLFRTTVKQVDFSEVERARFIINDWVKRHTKGMISDLLGEGAVDQLTRLVLVNALYFNGQWKMPFPESNTHHRLFHKSDGSTVSVPMMAQTNKFNYIEFTTPDGHYYDILELPYHGNTLSMFIAAPYEKETEIDLRRPLENLGMTDMFRSSQADFSSLSDQESLYVSQALQKVKIEVNESGTLASSSTALIVSARMAPEEIIMDRPFLFVVRHNPTGTVLFMGQVMEP</sequence>
<dbReference type="Gene3D" id="2.30.39.10">
    <property type="entry name" value="Alpha-1-antitrypsin, domain 1"/>
    <property type="match status" value="2"/>
</dbReference>
<evidence type="ECO:0000256" key="14">
    <source>
        <dbReference type="SAM" id="SignalP"/>
    </source>
</evidence>
<dbReference type="PROSITE" id="PS00284">
    <property type="entry name" value="SERPIN"/>
    <property type="match status" value="1"/>
</dbReference>
<proteinExistence type="inferred from homology"/>
<evidence type="ECO:0000256" key="9">
    <source>
        <dbReference type="ARBA" id="ARBA00041825"/>
    </source>
</evidence>
<dbReference type="Gene3D" id="3.30.497.10">
    <property type="entry name" value="Antithrombin, subunit I, domain 2"/>
    <property type="match status" value="2"/>
</dbReference>
<evidence type="ECO:0000256" key="1">
    <source>
        <dbReference type="ARBA" id="ARBA00004613"/>
    </source>
</evidence>
<dbReference type="Proteomes" id="UP000242450">
    <property type="component" value="Chromosome 10"/>
</dbReference>
<evidence type="ECO:0000256" key="3">
    <source>
        <dbReference type="ARBA" id="ARBA00022525"/>
    </source>
</evidence>
<dbReference type="SMR" id="A0A212CZG4"/>
<dbReference type="SMART" id="SM00093">
    <property type="entry name" value="SERPIN"/>
    <property type="match status" value="1"/>
</dbReference>
<dbReference type="FunFam" id="2.10.310.10:FF:000001">
    <property type="entry name" value="Serpin family A member 1"/>
    <property type="match status" value="1"/>
</dbReference>
<gene>
    <name evidence="16" type="ORF">Celaphus_00007233</name>
</gene>
<keyword evidence="4" id="KW-0646">Protease inhibitor</keyword>
<dbReference type="PANTHER" id="PTHR11461:SF49">
    <property type="entry name" value="PLASMINOGEN ACTIVATOR INHIBITOR 1"/>
    <property type="match status" value="1"/>
</dbReference>
<dbReference type="InterPro" id="IPR023796">
    <property type="entry name" value="Serpin_dom"/>
</dbReference>
<comment type="similarity">
    <text evidence="2 13">Belongs to the serpin family.</text>
</comment>
<name>A0A212CZG4_CEREH</name>
<dbReference type="GO" id="GO:0004867">
    <property type="term" value="F:serine-type endopeptidase inhibitor activity"/>
    <property type="evidence" value="ECO:0007669"/>
    <property type="project" value="UniProtKB-KW"/>
</dbReference>
<dbReference type="InterPro" id="IPR000215">
    <property type="entry name" value="Serpin_fam"/>
</dbReference>
<feature type="signal peptide" evidence="14">
    <location>
        <begin position="1"/>
        <end position="19"/>
    </location>
</feature>
<evidence type="ECO:0000256" key="7">
    <source>
        <dbReference type="ARBA" id="ARBA00023180"/>
    </source>
</evidence>
<evidence type="ECO:0000259" key="15">
    <source>
        <dbReference type="SMART" id="SM00093"/>
    </source>
</evidence>
<evidence type="ECO:0000256" key="11">
    <source>
        <dbReference type="ARBA" id="ARBA00057131"/>
    </source>
</evidence>
<dbReference type="EMBL" id="MKHE01000010">
    <property type="protein sequence ID" value="OWK11254.1"/>
    <property type="molecule type" value="Genomic_DNA"/>
</dbReference>
<evidence type="ECO:0000256" key="8">
    <source>
        <dbReference type="ARBA" id="ARBA00040523"/>
    </source>
</evidence>
<feature type="chain" id="PRO_5013030123" description="Plasminogen activator inhibitor 1" evidence="14">
    <location>
        <begin position="20"/>
        <end position="365"/>
    </location>
</feature>
<comment type="function">
    <text evidence="11">Serine protease inhibitor. Inhibits TMPRSS7. Is a primary inhibitor of tissue-type plasminogen activator (PLAT) and urokinase-type plasminogen activator (PLAU). As PLAT inhibitor, it is required for fibrinolysis down-regulation and is responsible for the controlled degradation of blood clots. As PLAU inhibitor, it is involved in the regulation of cell adhesion and spreading. Acts as a regulator of cell migration, independently of its role as protease inhibitor. It is required for stimulation of keratinocyte migration during cutaneous injury repair. It is involved in cellular and replicative senescence. Plays a role in alveolar type 2 cells senescence in the lung. Is involved in the regulation of cementogenic differentiation of periodontal ligament stem cells, and regulates odontoblast differentiation and dentin formation during odontogenesis.</text>
</comment>
<dbReference type="AlphaFoldDB" id="A0A212CZG4"/>
<keyword evidence="5 14" id="KW-0732">Signal</keyword>
<comment type="subcellular location">
    <subcellularLocation>
        <location evidence="1">Secreted</location>
    </subcellularLocation>
</comment>
<evidence type="ECO:0000256" key="10">
    <source>
        <dbReference type="ARBA" id="ARBA00043166"/>
    </source>
</evidence>
<evidence type="ECO:0000313" key="17">
    <source>
        <dbReference type="Proteomes" id="UP000242450"/>
    </source>
</evidence>
<dbReference type="OrthoDB" id="8179360at2759"/>
<dbReference type="InterPro" id="IPR023795">
    <property type="entry name" value="Serpin_CS"/>
</dbReference>
<evidence type="ECO:0000256" key="13">
    <source>
        <dbReference type="RuleBase" id="RU000411"/>
    </source>
</evidence>
<protein>
    <recommendedName>
        <fullName evidence="8">Plasminogen activator inhibitor 1</fullName>
    </recommendedName>
    <alternativeName>
        <fullName evidence="9">Endothelial plasminogen activator inhibitor</fullName>
    </alternativeName>
    <alternativeName>
        <fullName evidence="10">Serpin E1</fullName>
    </alternativeName>
</protein>
<organism evidence="16 17">
    <name type="scientific">Cervus elaphus hippelaphus</name>
    <name type="common">European red deer</name>
    <dbReference type="NCBI Taxonomy" id="46360"/>
    <lineage>
        <taxon>Eukaryota</taxon>
        <taxon>Metazoa</taxon>
        <taxon>Chordata</taxon>
        <taxon>Craniata</taxon>
        <taxon>Vertebrata</taxon>
        <taxon>Euteleostomi</taxon>
        <taxon>Mammalia</taxon>
        <taxon>Eutheria</taxon>
        <taxon>Laurasiatheria</taxon>
        <taxon>Artiodactyla</taxon>
        <taxon>Ruminantia</taxon>
        <taxon>Pecora</taxon>
        <taxon>Cervidae</taxon>
        <taxon>Cervinae</taxon>
        <taxon>Cervus</taxon>
    </lineage>
</organism>
<keyword evidence="7" id="KW-0325">Glycoprotein</keyword>
<keyword evidence="17" id="KW-1185">Reference proteome</keyword>
<dbReference type="SUPFAM" id="SSF56574">
    <property type="entry name" value="Serpins"/>
    <property type="match status" value="1"/>
</dbReference>
<keyword evidence="6" id="KW-0722">Serine protease inhibitor</keyword>
<dbReference type="InterPro" id="IPR036186">
    <property type="entry name" value="Serpin_sf"/>
</dbReference>
<dbReference type="FunFam" id="2.30.39.10:FF:000006">
    <property type="entry name" value="Plasminogen activator inhibitor 1"/>
    <property type="match status" value="1"/>
</dbReference>
<evidence type="ECO:0000313" key="16">
    <source>
        <dbReference type="EMBL" id="OWK11254.1"/>
    </source>
</evidence>
<dbReference type="PANTHER" id="PTHR11461">
    <property type="entry name" value="SERINE PROTEASE INHIBITOR, SERPIN"/>
    <property type="match status" value="1"/>
</dbReference>
<evidence type="ECO:0000256" key="12">
    <source>
        <dbReference type="ARBA" id="ARBA00066062"/>
    </source>
</evidence>
<comment type="subunit">
    <text evidence="12">Forms a heterodimer with TMPRSS7. Interacts with VTN. Binds LRP1B; binding is followed by internalization and degradation. Interacts with PPP1CB. In complex with PLAU/uPA, interacts with PLAUR/uPAR. Interacts with SORL1 and LRP1, either alone or in complex with PLAU; these interactions are abolished in the presence of LRPAP1/RAP. The ternary complex composed of PLAUR-PLAU-PAI1 also interacts with SORL1. Interacts with PLAT/tPA. Also interacts with SORL1, when complexed to PLAT/tPA.</text>
</comment>
<comment type="caution">
    <text evidence="16">The sequence shown here is derived from an EMBL/GenBank/DDBJ whole genome shotgun (WGS) entry which is preliminary data.</text>
</comment>
<dbReference type="GO" id="GO:0061044">
    <property type="term" value="P:negative regulation of vascular wound healing"/>
    <property type="evidence" value="ECO:0007669"/>
    <property type="project" value="TreeGrafter"/>
</dbReference>
<evidence type="ECO:0000256" key="6">
    <source>
        <dbReference type="ARBA" id="ARBA00022900"/>
    </source>
</evidence>
<dbReference type="InterPro" id="IPR042178">
    <property type="entry name" value="Serpin_sf_1"/>
</dbReference>
<reference evidence="16 17" key="1">
    <citation type="journal article" date="2018" name="Mol. Genet. Genomics">
        <title>The red deer Cervus elaphus genome CerEla1.0: sequencing, annotating, genes, and chromosomes.</title>
        <authorList>
            <person name="Bana N.A."/>
            <person name="Nyiri A."/>
            <person name="Nagy J."/>
            <person name="Frank K."/>
            <person name="Nagy T."/>
            <person name="Steger V."/>
            <person name="Schiller M."/>
            <person name="Lakatos P."/>
            <person name="Sugar L."/>
            <person name="Horn P."/>
            <person name="Barta E."/>
            <person name="Orosz L."/>
        </authorList>
    </citation>
    <scope>NUCLEOTIDE SEQUENCE [LARGE SCALE GENOMIC DNA]</scope>
    <source>
        <strain evidence="16">Hungarian</strain>
    </source>
</reference>
<accession>A0A212CZG4</accession>
<dbReference type="GO" id="GO:0005615">
    <property type="term" value="C:extracellular space"/>
    <property type="evidence" value="ECO:0007669"/>
    <property type="project" value="InterPro"/>
</dbReference>
<dbReference type="Pfam" id="PF00079">
    <property type="entry name" value="Serpin"/>
    <property type="match status" value="1"/>
</dbReference>
<evidence type="ECO:0000256" key="4">
    <source>
        <dbReference type="ARBA" id="ARBA00022690"/>
    </source>
</evidence>
<keyword evidence="3" id="KW-0964">Secreted</keyword>
<feature type="domain" description="Serpin" evidence="15">
    <location>
        <begin position="40"/>
        <end position="365"/>
    </location>
</feature>
<dbReference type="InterPro" id="IPR042185">
    <property type="entry name" value="Serpin_sf_2"/>
</dbReference>
<dbReference type="GO" id="GO:0010757">
    <property type="term" value="P:negative regulation of plasminogen activation"/>
    <property type="evidence" value="ECO:0007669"/>
    <property type="project" value="TreeGrafter"/>
</dbReference>